<dbReference type="AlphaFoldDB" id="A0A8C5ALA8"/>
<dbReference type="OMA" id="PRWETKI"/>
<protein>
    <submittedName>
        <fullName evidence="7">Interleukin 22 receptor, alpha 2</fullName>
    </submittedName>
</protein>
<dbReference type="SUPFAM" id="SSF49265">
    <property type="entry name" value="Fibronectin type III"/>
    <property type="match status" value="2"/>
</dbReference>
<dbReference type="InterPro" id="IPR050650">
    <property type="entry name" value="Type-II_Cytokine-TF_Rcpt"/>
</dbReference>
<sequence length="247" mass="27258">MALCGFLSPGSRVYTAVSLMLGVLVSGNPPSRLTAQGSLASPMDPRFDSVDYKNVFRWSAPDNATLTYSVQWKIYGDSQWVQVKGCQGIQSLQCDLSRVTSDSREWYYARVHASSTLLASRSAWALSRRFSPSWDTKISPPTLNLTMTAQGLVVRLIPPPALVRKLHKKLCCRVLLRHSSGEEDRVEMKSCKKELVLDYLRAGNEYCLQAQCVVCLRGKSSAPTPSLCITTLQHAAASLFTPSDPDP</sequence>
<evidence type="ECO:0000256" key="2">
    <source>
        <dbReference type="ARBA" id="ARBA00022729"/>
    </source>
</evidence>
<evidence type="ECO:0000313" key="7">
    <source>
        <dbReference type="Ensembl" id="ENSGMOP00000033329.1"/>
    </source>
</evidence>
<evidence type="ECO:0000259" key="5">
    <source>
        <dbReference type="Pfam" id="PF01108"/>
    </source>
</evidence>
<dbReference type="FunFam" id="2.60.40.10:FF:000348">
    <property type="entry name" value="Interleukin 20 receptor subunit alpha"/>
    <property type="match status" value="1"/>
</dbReference>
<feature type="domain" description="Fibronectin type-III" evidence="5">
    <location>
        <begin position="21"/>
        <end position="116"/>
    </location>
</feature>
<dbReference type="GO" id="GO:0005886">
    <property type="term" value="C:plasma membrane"/>
    <property type="evidence" value="ECO:0007669"/>
    <property type="project" value="TreeGrafter"/>
</dbReference>
<dbReference type="InterPro" id="IPR015373">
    <property type="entry name" value="Interferon/interleukin_rcp_dom"/>
</dbReference>
<keyword evidence="8" id="KW-1185">Reference proteome</keyword>
<reference evidence="7" key="2">
    <citation type="submission" date="2025-09" db="UniProtKB">
        <authorList>
            <consortium name="Ensembl"/>
        </authorList>
    </citation>
    <scope>IDENTIFICATION</scope>
</reference>
<dbReference type="Gene3D" id="2.60.40.10">
    <property type="entry name" value="Immunoglobulins"/>
    <property type="match status" value="1"/>
</dbReference>
<dbReference type="InterPro" id="IPR036116">
    <property type="entry name" value="FN3_sf"/>
</dbReference>
<dbReference type="InterPro" id="IPR013783">
    <property type="entry name" value="Ig-like_fold"/>
</dbReference>
<feature type="domain" description="Interferon/interleukin receptor" evidence="6">
    <location>
        <begin position="136"/>
        <end position="231"/>
    </location>
</feature>
<dbReference type="InterPro" id="IPR003961">
    <property type="entry name" value="FN3_dom"/>
</dbReference>
<comment type="similarity">
    <text evidence="1">Belongs to the type II cytokine receptor family.</text>
</comment>
<evidence type="ECO:0000313" key="8">
    <source>
        <dbReference type="Proteomes" id="UP000694546"/>
    </source>
</evidence>
<accession>A0A8C5ALA8</accession>
<keyword evidence="3" id="KW-1015">Disulfide bond</keyword>
<dbReference type="GeneTree" id="ENSGT00940000165457"/>
<dbReference type="Pfam" id="PF01108">
    <property type="entry name" value="Tissue_fac"/>
    <property type="match status" value="1"/>
</dbReference>
<reference evidence="7" key="1">
    <citation type="submission" date="2025-08" db="UniProtKB">
        <authorList>
            <consortium name="Ensembl"/>
        </authorList>
    </citation>
    <scope>IDENTIFICATION</scope>
</reference>
<keyword evidence="4" id="KW-0675">Receptor</keyword>
<keyword evidence="2" id="KW-0732">Signal</keyword>
<proteinExistence type="inferred from homology"/>
<evidence type="ECO:0000259" key="6">
    <source>
        <dbReference type="Pfam" id="PF09294"/>
    </source>
</evidence>
<dbReference type="Pfam" id="PF09294">
    <property type="entry name" value="Interfer-bind"/>
    <property type="match status" value="1"/>
</dbReference>
<dbReference type="PANTHER" id="PTHR20859">
    <property type="entry name" value="INTERFERON/INTERLEUKIN RECEPTOR"/>
    <property type="match status" value="1"/>
</dbReference>
<dbReference type="PANTHER" id="PTHR20859:SF53">
    <property type="entry name" value="INTERLEUKIN-22 RECEPTOR SUBUNIT ALPHA-1"/>
    <property type="match status" value="1"/>
</dbReference>
<dbReference type="GO" id="GO:0004896">
    <property type="term" value="F:cytokine receptor activity"/>
    <property type="evidence" value="ECO:0007669"/>
    <property type="project" value="TreeGrafter"/>
</dbReference>
<dbReference type="Proteomes" id="UP000694546">
    <property type="component" value="Chromosome 15"/>
</dbReference>
<evidence type="ECO:0000256" key="1">
    <source>
        <dbReference type="ARBA" id="ARBA00005399"/>
    </source>
</evidence>
<evidence type="ECO:0000256" key="4">
    <source>
        <dbReference type="ARBA" id="ARBA00023170"/>
    </source>
</evidence>
<name>A0A8C5ALA8_GADMO</name>
<evidence type="ECO:0000256" key="3">
    <source>
        <dbReference type="ARBA" id="ARBA00023157"/>
    </source>
</evidence>
<organism evidence="7 8">
    <name type="scientific">Gadus morhua</name>
    <name type="common">Atlantic cod</name>
    <dbReference type="NCBI Taxonomy" id="8049"/>
    <lineage>
        <taxon>Eukaryota</taxon>
        <taxon>Metazoa</taxon>
        <taxon>Chordata</taxon>
        <taxon>Craniata</taxon>
        <taxon>Vertebrata</taxon>
        <taxon>Euteleostomi</taxon>
        <taxon>Actinopterygii</taxon>
        <taxon>Neopterygii</taxon>
        <taxon>Teleostei</taxon>
        <taxon>Neoteleostei</taxon>
        <taxon>Acanthomorphata</taxon>
        <taxon>Zeiogadaria</taxon>
        <taxon>Gadariae</taxon>
        <taxon>Gadiformes</taxon>
        <taxon>Gadoidei</taxon>
        <taxon>Gadidae</taxon>
        <taxon>Gadus</taxon>
    </lineage>
</organism>
<dbReference type="Ensembl" id="ENSGMOT00000071296.1">
    <property type="protein sequence ID" value="ENSGMOP00000033329.1"/>
    <property type="gene ID" value="ENSGMOG00000033343.1"/>
</dbReference>